<accession>A0A392UC96</accession>
<dbReference type="AlphaFoldDB" id="A0A392UC96"/>
<proteinExistence type="predicted"/>
<name>A0A392UC96_9FABA</name>
<keyword evidence="2" id="KW-1185">Reference proteome</keyword>
<dbReference type="Proteomes" id="UP000265520">
    <property type="component" value="Unassembled WGS sequence"/>
</dbReference>
<sequence>SVEICRSQGVRFASTSVPGAYLSQSL</sequence>
<evidence type="ECO:0000313" key="1">
    <source>
        <dbReference type="EMBL" id="MCI71143.1"/>
    </source>
</evidence>
<evidence type="ECO:0000313" key="2">
    <source>
        <dbReference type="Proteomes" id="UP000265520"/>
    </source>
</evidence>
<comment type="caution">
    <text evidence="1">The sequence shown here is derived from an EMBL/GenBank/DDBJ whole genome shotgun (WGS) entry which is preliminary data.</text>
</comment>
<reference evidence="1 2" key="1">
    <citation type="journal article" date="2018" name="Front. Plant Sci.">
        <title>Red Clover (Trifolium pratense) and Zigzag Clover (T. medium) - A Picture of Genomic Similarities and Differences.</title>
        <authorList>
            <person name="Dluhosova J."/>
            <person name="Istvanek J."/>
            <person name="Nedelnik J."/>
            <person name="Repkova J."/>
        </authorList>
    </citation>
    <scope>NUCLEOTIDE SEQUENCE [LARGE SCALE GENOMIC DNA]</scope>
    <source>
        <strain evidence="2">cv. 10/8</strain>
        <tissue evidence="1">Leaf</tissue>
    </source>
</reference>
<organism evidence="1 2">
    <name type="scientific">Trifolium medium</name>
    <dbReference type="NCBI Taxonomy" id="97028"/>
    <lineage>
        <taxon>Eukaryota</taxon>
        <taxon>Viridiplantae</taxon>
        <taxon>Streptophyta</taxon>
        <taxon>Embryophyta</taxon>
        <taxon>Tracheophyta</taxon>
        <taxon>Spermatophyta</taxon>
        <taxon>Magnoliopsida</taxon>
        <taxon>eudicotyledons</taxon>
        <taxon>Gunneridae</taxon>
        <taxon>Pentapetalae</taxon>
        <taxon>rosids</taxon>
        <taxon>fabids</taxon>
        <taxon>Fabales</taxon>
        <taxon>Fabaceae</taxon>
        <taxon>Papilionoideae</taxon>
        <taxon>50 kb inversion clade</taxon>
        <taxon>NPAAA clade</taxon>
        <taxon>Hologalegina</taxon>
        <taxon>IRL clade</taxon>
        <taxon>Trifolieae</taxon>
        <taxon>Trifolium</taxon>
    </lineage>
</organism>
<dbReference type="EMBL" id="LXQA010790418">
    <property type="protein sequence ID" value="MCI71143.1"/>
    <property type="molecule type" value="Genomic_DNA"/>
</dbReference>
<protein>
    <submittedName>
        <fullName evidence="1">Uncharacterized protein</fullName>
    </submittedName>
</protein>
<feature type="non-terminal residue" evidence="1">
    <location>
        <position position="1"/>
    </location>
</feature>